<evidence type="ECO:0000259" key="9">
    <source>
        <dbReference type="PROSITE" id="PS00623"/>
    </source>
</evidence>
<keyword evidence="3 7" id="KW-0285">Flavoprotein</keyword>
<gene>
    <name evidence="11" type="ORF">BO97DRAFT_402165</name>
</gene>
<name>A0A395IEK9_ASPHC</name>
<dbReference type="AlphaFoldDB" id="A0A395IEK9"/>
<dbReference type="SUPFAM" id="SSF54373">
    <property type="entry name" value="FAD-linked reductases, C-terminal domain"/>
    <property type="match status" value="1"/>
</dbReference>
<dbReference type="InterPro" id="IPR000172">
    <property type="entry name" value="GMC_OxRdtase_N"/>
</dbReference>
<dbReference type="InterPro" id="IPR036188">
    <property type="entry name" value="FAD/NAD-bd_sf"/>
</dbReference>
<feature type="domain" description="Glucose-methanol-choline oxidoreductase N-terminal" evidence="10">
    <location>
        <begin position="274"/>
        <end position="288"/>
    </location>
</feature>
<evidence type="ECO:0000256" key="6">
    <source>
        <dbReference type="PIRSR" id="PIRSR000137-2"/>
    </source>
</evidence>
<evidence type="ECO:0000256" key="2">
    <source>
        <dbReference type="ARBA" id="ARBA00010790"/>
    </source>
</evidence>
<dbReference type="OrthoDB" id="269227at2759"/>
<feature type="binding site" evidence="6">
    <location>
        <position position="89"/>
    </location>
    <ligand>
        <name>FAD</name>
        <dbReference type="ChEBI" id="CHEBI:57692"/>
    </ligand>
</feature>
<dbReference type="GO" id="GO:0016614">
    <property type="term" value="F:oxidoreductase activity, acting on CH-OH group of donors"/>
    <property type="evidence" value="ECO:0007669"/>
    <property type="project" value="InterPro"/>
</dbReference>
<dbReference type="VEuPathDB" id="FungiDB:BO97DRAFT_402165"/>
<dbReference type="GO" id="GO:0050660">
    <property type="term" value="F:flavin adenine dinucleotide binding"/>
    <property type="evidence" value="ECO:0007669"/>
    <property type="project" value="InterPro"/>
</dbReference>
<dbReference type="Gene3D" id="3.30.560.10">
    <property type="entry name" value="Glucose Oxidase, domain 3"/>
    <property type="match status" value="2"/>
</dbReference>
<evidence type="ECO:0000256" key="1">
    <source>
        <dbReference type="ARBA" id="ARBA00001974"/>
    </source>
</evidence>
<dbReference type="PROSITE" id="PS00624">
    <property type="entry name" value="GMC_OXRED_2"/>
    <property type="match status" value="1"/>
</dbReference>
<feature type="binding site" evidence="6">
    <location>
        <position position="233"/>
    </location>
    <ligand>
        <name>FAD</name>
        <dbReference type="ChEBI" id="CHEBI:57692"/>
    </ligand>
</feature>
<dbReference type="Proteomes" id="UP000248961">
    <property type="component" value="Unassembled WGS sequence"/>
</dbReference>
<dbReference type="Pfam" id="PF00732">
    <property type="entry name" value="GMC_oxred_N"/>
    <property type="match status" value="1"/>
</dbReference>
<sequence>MTQTSADYIIIGGGTAGLVVAHRLSEDPNIEVLVLEAGPDLSSEERIQDPNIWPSLPGSDVDWQFKTVPQVGLNHREQEQAAGRLLGGTSSINGLAFVPPSPAGIDAWEALGNTGWSWKKLAPYLYRSFHVSNPAEEGREAPPTGQLSSGPGPIEVTYPALAEPANHSLIEAWNQTFANQGYELSDSLIPTPTIGVRPYAATITANGVRSASTQYTTAAASRPNLRILTNTTVARILFENRTTSSSASLTATGVLIHDNPTPITATKEVILAAGAFQTPKLLELSGIGAAPLLAMHGIPCRVDNPAVGANLQNHMMALLPVPIQRETVTPTPGVQALAFVRSGTEADLLARHPPPPSPSLATLLTNPAEPTACLFLSTLPDSVALLGLIPSYPLSRGSVHLASANPKDKPIVDPDFFSHPLDLPLMAAHFQTLHALPTRTPLSSFLGESPSLGDSLIEDVLRASAVATHHSCGTAAMAPRAQGGVVDPELRVYGTANLRVVDASVFPVLSMANPMATVYAVAERAADLIRGGGQKA</sequence>
<dbReference type="RefSeq" id="XP_025556767.1">
    <property type="nucleotide sequence ID" value="XM_025694430.1"/>
</dbReference>
<evidence type="ECO:0000256" key="8">
    <source>
        <dbReference type="SAM" id="MobiDB-lite"/>
    </source>
</evidence>
<evidence type="ECO:0000256" key="4">
    <source>
        <dbReference type="ARBA" id="ARBA00022827"/>
    </source>
</evidence>
<protein>
    <submittedName>
        <fullName evidence="11">Alcohol oxidase</fullName>
    </submittedName>
</protein>
<organism evidence="11 12">
    <name type="scientific">Aspergillus homomorphus (strain CBS 101889)</name>
    <dbReference type="NCBI Taxonomy" id="1450537"/>
    <lineage>
        <taxon>Eukaryota</taxon>
        <taxon>Fungi</taxon>
        <taxon>Dikarya</taxon>
        <taxon>Ascomycota</taxon>
        <taxon>Pezizomycotina</taxon>
        <taxon>Eurotiomycetes</taxon>
        <taxon>Eurotiomycetidae</taxon>
        <taxon>Eurotiales</taxon>
        <taxon>Aspergillaceae</taxon>
        <taxon>Aspergillus</taxon>
        <taxon>Aspergillus subgen. Circumdati</taxon>
    </lineage>
</organism>
<dbReference type="Gene3D" id="3.50.50.60">
    <property type="entry name" value="FAD/NAD(P)-binding domain"/>
    <property type="match status" value="2"/>
</dbReference>
<feature type="region of interest" description="Disordered" evidence="8">
    <location>
        <begin position="135"/>
        <end position="154"/>
    </location>
</feature>
<dbReference type="GeneID" id="37198719"/>
<reference evidence="11 12" key="1">
    <citation type="submission" date="2018-02" db="EMBL/GenBank/DDBJ databases">
        <title>The genomes of Aspergillus section Nigri reveals drivers in fungal speciation.</title>
        <authorList>
            <consortium name="DOE Joint Genome Institute"/>
            <person name="Vesth T.C."/>
            <person name="Nybo J."/>
            <person name="Theobald S."/>
            <person name="Brandl J."/>
            <person name="Frisvad J.C."/>
            <person name="Nielsen K.F."/>
            <person name="Lyhne E.K."/>
            <person name="Kogle M.E."/>
            <person name="Kuo A."/>
            <person name="Riley R."/>
            <person name="Clum A."/>
            <person name="Nolan M."/>
            <person name="Lipzen A."/>
            <person name="Salamov A."/>
            <person name="Henrissat B."/>
            <person name="Wiebenga A."/>
            <person name="De vries R.P."/>
            <person name="Grigoriev I.V."/>
            <person name="Mortensen U.H."/>
            <person name="Andersen M.R."/>
            <person name="Baker S.E."/>
        </authorList>
    </citation>
    <scope>NUCLEOTIDE SEQUENCE [LARGE SCALE GENOMIC DNA]</scope>
    <source>
        <strain evidence="11 12">CBS 101889</strain>
    </source>
</reference>
<proteinExistence type="inferred from homology"/>
<dbReference type="PIRSF" id="PIRSF000137">
    <property type="entry name" value="Alcohol_oxidase"/>
    <property type="match status" value="1"/>
</dbReference>
<dbReference type="PANTHER" id="PTHR11552">
    <property type="entry name" value="GLUCOSE-METHANOL-CHOLINE GMC OXIDOREDUCTASE"/>
    <property type="match status" value="1"/>
</dbReference>
<keyword evidence="5" id="KW-0560">Oxidoreductase</keyword>
<dbReference type="Pfam" id="PF05199">
    <property type="entry name" value="GMC_oxred_C"/>
    <property type="match status" value="1"/>
</dbReference>
<keyword evidence="12" id="KW-1185">Reference proteome</keyword>
<dbReference type="STRING" id="1450537.A0A395IEK9"/>
<dbReference type="InterPro" id="IPR007867">
    <property type="entry name" value="GMC_OxRtase_C"/>
</dbReference>
<evidence type="ECO:0000256" key="3">
    <source>
        <dbReference type="ARBA" id="ARBA00022630"/>
    </source>
</evidence>
<dbReference type="SUPFAM" id="SSF51905">
    <property type="entry name" value="FAD/NAD(P)-binding domain"/>
    <property type="match status" value="1"/>
</dbReference>
<evidence type="ECO:0000256" key="5">
    <source>
        <dbReference type="ARBA" id="ARBA00023002"/>
    </source>
</evidence>
<dbReference type="InterPro" id="IPR012132">
    <property type="entry name" value="GMC_OxRdtase"/>
</dbReference>
<dbReference type="PROSITE" id="PS00623">
    <property type="entry name" value="GMC_OXRED_1"/>
    <property type="match status" value="1"/>
</dbReference>
<evidence type="ECO:0000256" key="7">
    <source>
        <dbReference type="RuleBase" id="RU003968"/>
    </source>
</evidence>
<keyword evidence="4 6" id="KW-0274">FAD</keyword>
<comment type="similarity">
    <text evidence="2 7">Belongs to the GMC oxidoreductase family.</text>
</comment>
<evidence type="ECO:0000313" key="11">
    <source>
        <dbReference type="EMBL" id="RAL17613.1"/>
    </source>
</evidence>
<evidence type="ECO:0000259" key="10">
    <source>
        <dbReference type="PROSITE" id="PS00624"/>
    </source>
</evidence>
<evidence type="ECO:0000313" key="12">
    <source>
        <dbReference type="Proteomes" id="UP000248961"/>
    </source>
</evidence>
<accession>A0A395IEK9</accession>
<comment type="cofactor">
    <cofactor evidence="1 6">
        <name>FAD</name>
        <dbReference type="ChEBI" id="CHEBI:57692"/>
    </cofactor>
</comment>
<dbReference type="EMBL" id="KZ824267">
    <property type="protein sequence ID" value="RAL17613.1"/>
    <property type="molecule type" value="Genomic_DNA"/>
</dbReference>
<dbReference type="PANTHER" id="PTHR11552:SF201">
    <property type="entry name" value="GLUCOSE-METHANOL-CHOLINE OXIDOREDUCTASE N-TERMINAL DOMAIN-CONTAINING PROTEIN"/>
    <property type="match status" value="1"/>
</dbReference>
<feature type="domain" description="Glucose-methanol-choline oxidoreductase N-terminal" evidence="9">
    <location>
        <begin position="83"/>
        <end position="106"/>
    </location>
</feature>